<evidence type="ECO:0000313" key="1">
    <source>
        <dbReference type="EMBL" id="GMS95099.1"/>
    </source>
</evidence>
<accession>A0AAV5TL60</accession>
<comment type="caution">
    <text evidence="1">The sequence shown here is derived from an EMBL/GenBank/DDBJ whole genome shotgun (WGS) entry which is preliminary data.</text>
</comment>
<sequence>LLESELRLFSVRILLPQMRIGHRVVLRCSGDGRAETRGCRGRLGLTTITSRLLIRRGHSRSLGRSGSLG</sequence>
<evidence type="ECO:0000313" key="2">
    <source>
        <dbReference type="Proteomes" id="UP001432027"/>
    </source>
</evidence>
<dbReference type="AlphaFoldDB" id="A0AAV5TL60"/>
<proteinExistence type="predicted"/>
<dbReference type="Proteomes" id="UP001432027">
    <property type="component" value="Unassembled WGS sequence"/>
</dbReference>
<name>A0AAV5TL60_9BILA</name>
<organism evidence="1 2">
    <name type="scientific">Pristionchus entomophagus</name>
    <dbReference type="NCBI Taxonomy" id="358040"/>
    <lineage>
        <taxon>Eukaryota</taxon>
        <taxon>Metazoa</taxon>
        <taxon>Ecdysozoa</taxon>
        <taxon>Nematoda</taxon>
        <taxon>Chromadorea</taxon>
        <taxon>Rhabditida</taxon>
        <taxon>Rhabditina</taxon>
        <taxon>Diplogasteromorpha</taxon>
        <taxon>Diplogasteroidea</taxon>
        <taxon>Neodiplogasteridae</taxon>
        <taxon>Pristionchus</taxon>
    </lineage>
</organism>
<reference evidence="1" key="1">
    <citation type="submission" date="2023-10" db="EMBL/GenBank/DDBJ databases">
        <title>Genome assembly of Pristionchus species.</title>
        <authorList>
            <person name="Yoshida K."/>
            <person name="Sommer R.J."/>
        </authorList>
    </citation>
    <scope>NUCLEOTIDE SEQUENCE</scope>
    <source>
        <strain evidence="1">RS0144</strain>
    </source>
</reference>
<feature type="non-terminal residue" evidence="1">
    <location>
        <position position="1"/>
    </location>
</feature>
<keyword evidence="2" id="KW-1185">Reference proteome</keyword>
<protein>
    <submittedName>
        <fullName evidence="1">Uncharacterized protein</fullName>
    </submittedName>
</protein>
<gene>
    <name evidence="1" type="ORF">PENTCL1PPCAC_17274</name>
</gene>
<feature type="non-terminal residue" evidence="1">
    <location>
        <position position="69"/>
    </location>
</feature>
<dbReference type="EMBL" id="BTSX01000004">
    <property type="protein sequence ID" value="GMS95099.1"/>
    <property type="molecule type" value="Genomic_DNA"/>
</dbReference>